<reference evidence="1 2" key="1">
    <citation type="journal article" date="2016" name="G3 (Bethesda)">
        <title>First Draft Assembly and Annotation of the Genome of a California Endemic Oak Quercus lobata Nee (Fagaceae).</title>
        <authorList>
            <person name="Sork V.L."/>
            <person name="Fitz-Gibbon S.T."/>
            <person name="Puiu D."/>
            <person name="Crepeau M."/>
            <person name="Gugger P.F."/>
            <person name="Sherman R."/>
            <person name="Stevens K."/>
            <person name="Langley C.H."/>
            <person name="Pellegrini M."/>
            <person name="Salzberg S.L."/>
        </authorList>
    </citation>
    <scope>NUCLEOTIDE SEQUENCE [LARGE SCALE GENOMIC DNA]</scope>
    <source>
        <strain evidence="1 2">cv. SW786</strain>
    </source>
</reference>
<dbReference type="PANTHER" id="PTHR33116">
    <property type="entry name" value="REVERSE TRANSCRIPTASE ZINC-BINDING DOMAIN-CONTAINING PROTEIN-RELATED-RELATED"/>
    <property type="match status" value="1"/>
</dbReference>
<organism evidence="1 2">
    <name type="scientific">Quercus lobata</name>
    <name type="common">Valley oak</name>
    <dbReference type="NCBI Taxonomy" id="97700"/>
    <lineage>
        <taxon>Eukaryota</taxon>
        <taxon>Viridiplantae</taxon>
        <taxon>Streptophyta</taxon>
        <taxon>Embryophyta</taxon>
        <taxon>Tracheophyta</taxon>
        <taxon>Spermatophyta</taxon>
        <taxon>Magnoliopsida</taxon>
        <taxon>eudicotyledons</taxon>
        <taxon>Gunneridae</taxon>
        <taxon>Pentapetalae</taxon>
        <taxon>rosids</taxon>
        <taxon>fabids</taxon>
        <taxon>Fagales</taxon>
        <taxon>Fagaceae</taxon>
        <taxon>Quercus</taxon>
    </lineage>
</organism>
<dbReference type="AlphaFoldDB" id="A0A7N2KQK0"/>
<dbReference type="Gramene" id="QL01p046318:mrna">
    <property type="protein sequence ID" value="QL01p046318:mrna:CDS:1"/>
    <property type="gene ID" value="QL01p046318"/>
</dbReference>
<accession>A0A7N2KQK0</accession>
<dbReference type="OMA" id="CLKERIW"/>
<reference evidence="1" key="2">
    <citation type="submission" date="2021-01" db="UniProtKB">
        <authorList>
            <consortium name="EnsemblPlants"/>
        </authorList>
    </citation>
    <scope>IDENTIFICATION</scope>
</reference>
<evidence type="ECO:0000313" key="2">
    <source>
        <dbReference type="Proteomes" id="UP000594261"/>
    </source>
</evidence>
<evidence type="ECO:0000313" key="1">
    <source>
        <dbReference type="EnsemblPlants" id="QL01p046318:mrna:CDS:1"/>
    </source>
</evidence>
<proteinExistence type="predicted"/>
<keyword evidence="2" id="KW-1185">Reference proteome</keyword>
<dbReference type="Proteomes" id="UP000594261">
    <property type="component" value="Chromosome 1"/>
</dbReference>
<dbReference type="EnsemblPlants" id="QL01p046318:mrna">
    <property type="protein sequence ID" value="QL01p046318:mrna:CDS:1"/>
    <property type="gene ID" value="QL01p046318"/>
</dbReference>
<evidence type="ECO:0008006" key="3">
    <source>
        <dbReference type="Google" id="ProtNLM"/>
    </source>
</evidence>
<protein>
    <recommendedName>
        <fullName evidence="3">Reverse transcriptase</fullName>
    </recommendedName>
</protein>
<dbReference type="EMBL" id="LRBV02000001">
    <property type="status" value="NOT_ANNOTATED_CDS"/>
    <property type="molecule type" value="Genomic_DNA"/>
</dbReference>
<dbReference type="PANTHER" id="PTHR33116:SF86">
    <property type="entry name" value="REVERSE TRANSCRIPTASE DOMAIN-CONTAINING PROTEIN"/>
    <property type="match status" value="1"/>
</dbReference>
<dbReference type="InParanoid" id="A0A7N2KQK0"/>
<sequence length="349" mass="40154">MEECKRLLDLLETYEAASGQAINRQKTSLFFSTNTKPEVRRAIQQMLGARIMSNTKKYLGLPMVSGKSKVNTFKELQEKITKRVMGWKEKFISKAGREILIKTVAQAIPTYSMSLFKIPKAICDNINSVLAKYWWGQTKDERKIHWINWQKLCTHKKKGGMGFRDVSAFNLAMLAKQAWRLIHNNQSLFYKVYKARYFLNCSFMMAELGSNPSFVWRSLLVARDVIREGSTWKIGDGRAIGVLSHKWLHNGPVFLHEPDEQMRVSDLINHHTRKWDRGKLVATFTQSTCAQILALPLNHLNSQDTLTWTKNKTQKFSVKSAYQVALKLKSAGWAEHSSAREHGTTWGRI</sequence>
<name>A0A7N2KQK0_QUELO</name>